<keyword evidence="1" id="KW-0479">Metal-binding</keyword>
<evidence type="ECO:0000256" key="1">
    <source>
        <dbReference type="ARBA" id="ARBA00022723"/>
    </source>
</evidence>
<reference evidence="5" key="1">
    <citation type="submission" date="2017-09" db="EMBL/GenBank/DDBJ databases">
        <authorList>
            <person name="Varghese N."/>
            <person name="Submissions S."/>
        </authorList>
    </citation>
    <scope>NUCLEOTIDE SEQUENCE [LARGE SCALE GENOMIC DNA]</scope>
    <source>
        <strain evidence="5">DSM 15103</strain>
    </source>
</reference>
<protein>
    <submittedName>
        <fullName evidence="4">L-fuculose-phosphate aldolase</fullName>
    </submittedName>
</protein>
<gene>
    <name evidence="4" type="ORF">SAMN06265182_0056</name>
</gene>
<dbReference type="RefSeq" id="WP_096999268.1">
    <property type="nucleotide sequence ID" value="NZ_OBEI01000001.1"/>
</dbReference>
<keyword evidence="2" id="KW-0456">Lyase</keyword>
<evidence type="ECO:0000313" key="4">
    <source>
        <dbReference type="EMBL" id="SNZ02226.1"/>
    </source>
</evidence>
<evidence type="ECO:0000259" key="3">
    <source>
        <dbReference type="SMART" id="SM01007"/>
    </source>
</evidence>
<evidence type="ECO:0000256" key="2">
    <source>
        <dbReference type="ARBA" id="ARBA00023239"/>
    </source>
</evidence>
<dbReference type="GO" id="GO:0016832">
    <property type="term" value="F:aldehyde-lyase activity"/>
    <property type="evidence" value="ECO:0007669"/>
    <property type="project" value="TreeGrafter"/>
</dbReference>
<dbReference type="GO" id="GO:0019323">
    <property type="term" value="P:pentose catabolic process"/>
    <property type="evidence" value="ECO:0007669"/>
    <property type="project" value="TreeGrafter"/>
</dbReference>
<keyword evidence="5" id="KW-1185">Reference proteome</keyword>
<dbReference type="AlphaFoldDB" id="A0A285N2H9"/>
<dbReference type="SUPFAM" id="SSF53639">
    <property type="entry name" value="AraD/HMP-PK domain-like"/>
    <property type="match status" value="1"/>
</dbReference>
<feature type="domain" description="Class II aldolase/adducin N-terminal" evidence="3">
    <location>
        <begin position="6"/>
        <end position="182"/>
    </location>
</feature>
<dbReference type="InterPro" id="IPR050197">
    <property type="entry name" value="Aldolase_class_II_sugar_metab"/>
</dbReference>
<organism evidence="4 5">
    <name type="scientific">Persephonella hydrogeniphila</name>
    <dbReference type="NCBI Taxonomy" id="198703"/>
    <lineage>
        <taxon>Bacteria</taxon>
        <taxon>Pseudomonadati</taxon>
        <taxon>Aquificota</taxon>
        <taxon>Aquificia</taxon>
        <taxon>Aquificales</taxon>
        <taxon>Hydrogenothermaceae</taxon>
        <taxon>Persephonella</taxon>
    </lineage>
</organism>
<dbReference type="GO" id="GO:0046872">
    <property type="term" value="F:metal ion binding"/>
    <property type="evidence" value="ECO:0007669"/>
    <property type="project" value="UniProtKB-KW"/>
</dbReference>
<evidence type="ECO:0000313" key="5">
    <source>
        <dbReference type="Proteomes" id="UP000219036"/>
    </source>
</evidence>
<dbReference type="Pfam" id="PF00596">
    <property type="entry name" value="Aldolase_II"/>
    <property type="match status" value="1"/>
</dbReference>
<name>A0A285N2H9_9AQUI</name>
<sequence length="193" mass="21515">MKEIIKQIIFTGKVLYKEGLVNSHAGNISVRDNDTIYITKTGAMLGYLQEKDIIDVPVWKESEKDKIASSELIVHRAIYQKTDYTAIIHAHPVSAVALSFSIGEKFIPIDNEGKLFLGEVPVIAVEHPSGSPELAEALSNFFKENEKNVVIVKKHGSFVVHNNLNYALKLTSDLEFCSKVYILNASINNQLTK</sequence>
<accession>A0A285N2H9</accession>
<dbReference type="EMBL" id="OBEI01000001">
    <property type="protein sequence ID" value="SNZ02226.1"/>
    <property type="molecule type" value="Genomic_DNA"/>
</dbReference>
<dbReference type="Gene3D" id="3.40.225.10">
    <property type="entry name" value="Class II aldolase/adducin N-terminal domain"/>
    <property type="match status" value="1"/>
</dbReference>
<dbReference type="GO" id="GO:0005829">
    <property type="term" value="C:cytosol"/>
    <property type="evidence" value="ECO:0007669"/>
    <property type="project" value="TreeGrafter"/>
</dbReference>
<proteinExistence type="predicted"/>
<dbReference type="Proteomes" id="UP000219036">
    <property type="component" value="Unassembled WGS sequence"/>
</dbReference>
<dbReference type="PANTHER" id="PTHR22789">
    <property type="entry name" value="FUCULOSE PHOSPHATE ALDOLASE"/>
    <property type="match status" value="1"/>
</dbReference>
<dbReference type="PANTHER" id="PTHR22789:SF0">
    <property type="entry name" value="3-OXO-TETRONATE 4-PHOSPHATE DECARBOXYLASE-RELATED"/>
    <property type="match status" value="1"/>
</dbReference>
<dbReference type="InterPro" id="IPR001303">
    <property type="entry name" value="Aldolase_II/adducin_N"/>
</dbReference>
<dbReference type="InterPro" id="IPR036409">
    <property type="entry name" value="Aldolase_II/adducin_N_sf"/>
</dbReference>
<dbReference type="SMART" id="SM01007">
    <property type="entry name" value="Aldolase_II"/>
    <property type="match status" value="1"/>
</dbReference>
<dbReference type="OrthoDB" id="9805559at2"/>